<reference evidence="1" key="1">
    <citation type="submission" date="2018-06" db="EMBL/GenBank/DDBJ databases">
        <authorList>
            <person name="Zhirakovskaya E."/>
        </authorList>
    </citation>
    <scope>NUCLEOTIDE SEQUENCE</scope>
</reference>
<dbReference type="EMBL" id="UOET01000546">
    <property type="protein sequence ID" value="VAW30619.1"/>
    <property type="molecule type" value="Genomic_DNA"/>
</dbReference>
<evidence type="ECO:0008006" key="2">
    <source>
        <dbReference type="Google" id="ProtNLM"/>
    </source>
</evidence>
<proteinExistence type="predicted"/>
<dbReference type="Gene3D" id="3.20.20.80">
    <property type="entry name" value="Glycosidases"/>
    <property type="match status" value="1"/>
</dbReference>
<dbReference type="InterPro" id="IPR017853">
    <property type="entry name" value="GH"/>
</dbReference>
<evidence type="ECO:0000313" key="1">
    <source>
        <dbReference type="EMBL" id="VAW30619.1"/>
    </source>
</evidence>
<name>A0A3B0V1A0_9ZZZZ</name>
<organism evidence="1">
    <name type="scientific">hydrothermal vent metagenome</name>
    <dbReference type="NCBI Taxonomy" id="652676"/>
    <lineage>
        <taxon>unclassified sequences</taxon>
        <taxon>metagenomes</taxon>
        <taxon>ecological metagenomes</taxon>
    </lineage>
</organism>
<dbReference type="InterPro" id="IPR008979">
    <property type="entry name" value="Galactose-bd-like_sf"/>
</dbReference>
<protein>
    <recommendedName>
        <fullName evidence="2">F5/8 type C domain-containing protein</fullName>
    </recommendedName>
</protein>
<dbReference type="AlphaFoldDB" id="A0A3B0V1A0"/>
<dbReference type="Gene3D" id="2.60.120.260">
    <property type="entry name" value="Galactose-binding domain-like"/>
    <property type="match status" value="1"/>
</dbReference>
<dbReference type="SUPFAM" id="SSF51445">
    <property type="entry name" value="(Trans)glycosidases"/>
    <property type="match status" value="1"/>
</dbReference>
<gene>
    <name evidence="1" type="ORF">MNBD_BACTEROID07-769</name>
</gene>
<sequence>MAQRFLLFVISLIFSVSLSAQQWQPNAGLIRPYPAKIEVSSGQNKQFITDNNPHTFWQSGNPLPNRYISRKDLNYFLHKRHFSVSPELPSTTPAFDGNTNTHQDIQDGRLSIDMHPASSLLLLSLKADIKDTLFLLLETINHRTIRFKYSPANNFQIVNFILKTKEKVTNIRLESRKPFQLYEMAALHKHPTEYVLFDYGQTRSIGWISSRQLNTSSVTQIEVLASNDKLRWKPVTSLNPKAIPFLYQPLAHPVKVRYLKVVFTLPLRNYQKAALWEFAVYDKNGPWGARPEARPSHNSFAEAFGLNTFWGWGYSVYSDLLKPGTGPEKFKIVTKNIRSYEPLNWDMVRPQQTPDFDQMAAGKGTPAKSWLNWDREYKNWKQTGFRIDITLAFKQENFPDTLWKNPYREAYAFGKAYAAHFSRKEHLVSMIEIGNEPWDYHPATYRQILSGMNAGIKSVSKVPVLTCAVQAYDQGKDDNDYIAKYVDASAKNVDGLNTHIYSYVFQENGKRTAVNPEDPRSAVWSMANLLRFRDKNLPGKPVYVTEFGFDSNGGGENCTHSECVTEKEQAVYGVRMAMILWRLGARQFYWYYFANVAYSSFLHNRSGLTGSYNTGFREKLSFKAFALLQQQIGPYHFVKIISENNKVYAYLLKDYKTGSNIIIAWRPTASHHFEQLQEQFAVPGKVSKIISIFNSEKTNYHETNRVLRLGLSGVPVLIYFRN</sequence>
<dbReference type="SUPFAM" id="SSF49785">
    <property type="entry name" value="Galactose-binding domain-like"/>
    <property type="match status" value="1"/>
</dbReference>
<accession>A0A3B0V1A0</accession>